<name>A0ABP7SY13_9BURK</name>
<proteinExistence type="predicted"/>
<reference evidence="3" key="1">
    <citation type="journal article" date="2019" name="Int. J. Syst. Evol. Microbiol.">
        <title>The Global Catalogue of Microorganisms (GCM) 10K type strain sequencing project: providing services to taxonomists for standard genome sequencing and annotation.</title>
        <authorList>
            <consortium name="The Broad Institute Genomics Platform"/>
            <consortium name="The Broad Institute Genome Sequencing Center for Infectious Disease"/>
            <person name="Wu L."/>
            <person name="Ma J."/>
        </authorList>
    </citation>
    <scope>NUCLEOTIDE SEQUENCE [LARGE SCALE GENOMIC DNA]</scope>
    <source>
        <strain evidence="3">JCM 16673</strain>
    </source>
</reference>
<sequence>MAMKQTSFSSAEFAAKKRITRREQFLADMEKVVPCAELEAVIAPVYPTGMRCRPSIGLPRMLRVYFIQ</sequence>
<organism evidence="2 3">
    <name type="scientific">Actimicrobium antarcticum</name>
    <dbReference type="NCBI Taxonomy" id="1051899"/>
    <lineage>
        <taxon>Bacteria</taxon>
        <taxon>Pseudomonadati</taxon>
        <taxon>Pseudomonadota</taxon>
        <taxon>Betaproteobacteria</taxon>
        <taxon>Burkholderiales</taxon>
        <taxon>Oxalobacteraceae</taxon>
        <taxon>Actimicrobium</taxon>
    </lineage>
</organism>
<dbReference type="Pfam" id="PF05598">
    <property type="entry name" value="DUF772"/>
    <property type="match status" value="1"/>
</dbReference>
<dbReference type="InterPro" id="IPR008490">
    <property type="entry name" value="Transposase_InsH_N"/>
</dbReference>
<evidence type="ECO:0000259" key="1">
    <source>
        <dbReference type="Pfam" id="PF05598"/>
    </source>
</evidence>
<dbReference type="Proteomes" id="UP001501353">
    <property type="component" value="Unassembled WGS sequence"/>
</dbReference>
<feature type="domain" description="Transposase InsH N-terminal" evidence="1">
    <location>
        <begin position="15"/>
        <end position="68"/>
    </location>
</feature>
<protein>
    <recommendedName>
        <fullName evidence="1">Transposase InsH N-terminal domain-containing protein</fullName>
    </recommendedName>
</protein>
<keyword evidence="3" id="KW-1185">Reference proteome</keyword>
<comment type="caution">
    <text evidence="2">The sequence shown here is derived from an EMBL/GenBank/DDBJ whole genome shotgun (WGS) entry which is preliminary data.</text>
</comment>
<gene>
    <name evidence="2" type="ORF">GCM10022212_12440</name>
</gene>
<evidence type="ECO:0000313" key="2">
    <source>
        <dbReference type="EMBL" id="GAA4018186.1"/>
    </source>
</evidence>
<accession>A0ABP7SY13</accession>
<evidence type="ECO:0000313" key="3">
    <source>
        <dbReference type="Proteomes" id="UP001501353"/>
    </source>
</evidence>
<dbReference type="EMBL" id="BAAAZE010000007">
    <property type="protein sequence ID" value="GAA4018186.1"/>
    <property type="molecule type" value="Genomic_DNA"/>
</dbReference>